<feature type="compositionally biased region" description="Polar residues" evidence="10">
    <location>
        <begin position="223"/>
        <end position="245"/>
    </location>
</feature>
<dbReference type="InterPro" id="IPR024786">
    <property type="entry name" value="TORC"/>
</dbReference>
<dbReference type="GO" id="GO:0008140">
    <property type="term" value="F:cAMP response element binding protein binding"/>
    <property type="evidence" value="ECO:0007669"/>
    <property type="project" value="InterPro"/>
</dbReference>
<dbReference type="EMBL" id="LNIX01000005">
    <property type="protein sequence ID" value="OXA53722.1"/>
    <property type="molecule type" value="Genomic_DNA"/>
</dbReference>
<comment type="caution">
    <text evidence="12">The sequence shown here is derived from an EMBL/GenBank/DDBJ whole genome shotgun (WGS) entry which is preliminary data.</text>
</comment>
<keyword evidence="9" id="KW-0539">Nucleus</keyword>
<sequence length="429" mass="48721">MDDNPRKFRDKIKLLNQKQAEDTASFEEIMKEIKETAPRTSGCQITPKLEEEDLLQVTSRNINYSSLPNIHSLLSEPGERCSKIGSRRDTGPVIRNSRSIKRDHAPYYCGSNRITKNSCNSLSPPRHPSLARTKSDSALHSSSSVTEPGIPPHASNELINNYNENHYYRSGFEGQANFRNDFCTIIPSNKTMQNNFPFQTTPRIPTTLDHLVDFRLEFPPYHENNNSPSYSTRPSSFTNSQTSGSPKLPSPDINHVYDLFLQAQHQHQQQQLTKLHSQSQVQHWFENTTNPASQFADNQMMAAYPPLSNIEYPRTLGRQLSIPSSLVVHQQIQDSPEFYYVHQRTNEVQQSLERISMNDITGSATTTMSPGIPNIVFTDFSEVLEAQPSSEMESIIGQTNLMKDNLHSFDIDGFNFDDLEHQNIMSPNS</sequence>
<dbReference type="AlphaFoldDB" id="A0A226E850"/>
<dbReference type="InterPro" id="IPR024783">
    <property type="entry name" value="TORC_N"/>
</dbReference>
<evidence type="ECO:0000313" key="13">
    <source>
        <dbReference type="Proteomes" id="UP000198287"/>
    </source>
</evidence>
<evidence type="ECO:0000256" key="6">
    <source>
        <dbReference type="ARBA" id="ARBA00023015"/>
    </source>
</evidence>
<accession>A0A226E850</accession>
<dbReference type="STRING" id="158441.A0A226E850"/>
<reference evidence="12 13" key="1">
    <citation type="submission" date="2015-12" db="EMBL/GenBank/DDBJ databases">
        <title>The genome of Folsomia candida.</title>
        <authorList>
            <person name="Faddeeva A."/>
            <person name="Derks M.F."/>
            <person name="Anvar Y."/>
            <person name="Smit S."/>
            <person name="Van Straalen N."/>
            <person name="Roelofs D."/>
        </authorList>
    </citation>
    <scope>NUCLEOTIDE SEQUENCE [LARGE SCALE GENOMIC DNA]</scope>
    <source>
        <strain evidence="12 13">VU population</strain>
        <tissue evidence="12">Whole body</tissue>
    </source>
</reference>
<keyword evidence="6" id="KW-0805">Transcription regulation</keyword>
<comment type="subcellular location">
    <subcellularLocation>
        <location evidence="2">Cytoplasm</location>
    </subcellularLocation>
    <subcellularLocation>
        <location evidence="1">Nucleus</location>
    </subcellularLocation>
</comment>
<keyword evidence="5" id="KW-0597">Phosphoprotein</keyword>
<keyword evidence="8" id="KW-0804">Transcription</keyword>
<dbReference type="PANTHER" id="PTHR13589:SF15">
    <property type="entry name" value="CREB-REGULATED TRANSCRIPTION COACTIVATOR, ISOFORM B"/>
    <property type="match status" value="1"/>
</dbReference>
<keyword evidence="4" id="KW-0963">Cytoplasm</keyword>
<name>A0A226E850_FOLCA</name>
<dbReference type="GO" id="GO:0045944">
    <property type="term" value="P:positive regulation of transcription by RNA polymerase II"/>
    <property type="evidence" value="ECO:0007669"/>
    <property type="project" value="TreeGrafter"/>
</dbReference>
<dbReference type="GO" id="GO:0051289">
    <property type="term" value="P:protein homotetramerization"/>
    <property type="evidence" value="ECO:0007669"/>
    <property type="project" value="InterPro"/>
</dbReference>
<evidence type="ECO:0000256" key="10">
    <source>
        <dbReference type="SAM" id="MobiDB-lite"/>
    </source>
</evidence>
<evidence type="ECO:0000256" key="8">
    <source>
        <dbReference type="ARBA" id="ARBA00023163"/>
    </source>
</evidence>
<evidence type="ECO:0000313" key="12">
    <source>
        <dbReference type="EMBL" id="OXA53722.1"/>
    </source>
</evidence>
<dbReference type="Proteomes" id="UP000198287">
    <property type="component" value="Unassembled WGS sequence"/>
</dbReference>
<protein>
    <submittedName>
        <fullName evidence="12">CREB-regulated transcription coactivator 1</fullName>
    </submittedName>
</protein>
<evidence type="ECO:0000256" key="4">
    <source>
        <dbReference type="ARBA" id="ARBA00022490"/>
    </source>
</evidence>
<feature type="region of interest" description="Disordered" evidence="10">
    <location>
        <begin position="118"/>
        <end position="157"/>
    </location>
</feature>
<evidence type="ECO:0000256" key="5">
    <source>
        <dbReference type="ARBA" id="ARBA00022553"/>
    </source>
</evidence>
<dbReference type="Pfam" id="PF12884">
    <property type="entry name" value="TORC_N"/>
    <property type="match status" value="1"/>
</dbReference>
<feature type="region of interest" description="Disordered" evidence="10">
    <location>
        <begin position="219"/>
        <end position="249"/>
    </location>
</feature>
<evidence type="ECO:0000259" key="11">
    <source>
        <dbReference type="Pfam" id="PF12884"/>
    </source>
</evidence>
<proteinExistence type="inferred from homology"/>
<keyword evidence="13" id="KW-1185">Reference proteome</keyword>
<evidence type="ECO:0000256" key="3">
    <source>
        <dbReference type="ARBA" id="ARBA00007167"/>
    </source>
</evidence>
<organism evidence="12 13">
    <name type="scientific">Folsomia candida</name>
    <name type="common">Springtail</name>
    <dbReference type="NCBI Taxonomy" id="158441"/>
    <lineage>
        <taxon>Eukaryota</taxon>
        <taxon>Metazoa</taxon>
        <taxon>Ecdysozoa</taxon>
        <taxon>Arthropoda</taxon>
        <taxon>Hexapoda</taxon>
        <taxon>Collembola</taxon>
        <taxon>Entomobryomorpha</taxon>
        <taxon>Isotomoidea</taxon>
        <taxon>Isotomidae</taxon>
        <taxon>Proisotominae</taxon>
        <taxon>Folsomia</taxon>
    </lineage>
</organism>
<dbReference type="PANTHER" id="PTHR13589">
    <property type="entry name" value="CREB-REGULATED TRANSCRIPTION COACTIVATOR"/>
    <property type="match status" value="1"/>
</dbReference>
<keyword evidence="7" id="KW-0010">Activator</keyword>
<evidence type="ECO:0000256" key="2">
    <source>
        <dbReference type="ARBA" id="ARBA00004496"/>
    </source>
</evidence>
<evidence type="ECO:0000256" key="1">
    <source>
        <dbReference type="ARBA" id="ARBA00004123"/>
    </source>
</evidence>
<gene>
    <name evidence="12" type="ORF">Fcan01_11542</name>
</gene>
<feature type="compositionally biased region" description="Polar residues" evidence="10">
    <location>
        <begin position="136"/>
        <end position="146"/>
    </location>
</feature>
<dbReference type="GO" id="GO:0005737">
    <property type="term" value="C:cytoplasm"/>
    <property type="evidence" value="ECO:0007669"/>
    <property type="project" value="UniProtKB-SubCell"/>
</dbReference>
<dbReference type="GO" id="GO:0005634">
    <property type="term" value="C:nucleus"/>
    <property type="evidence" value="ECO:0007669"/>
    <property type="project" value="UniProtKB-SubCell"/>
</dbReference>
<comment type="similarity">
    <text evidence="3">Belongs to the TORC family.</text>
</comment>
<evidence type="ECO:0000256" key="9">
    <source>
        <dbReference type="ARBA" id="ARBA00023242"/>
    </source>
</evidence>
<evidence type="ECO:0000256" key="7">
    <source>
        <dbReference type="ARBA" id="ARBA00023159"/>
    </source>
</evidence>
<feature type="domain" description="Transducer of regulated CREB activity N-terminal" evidence="11">
    <location>
        <begin position="4"/>
        <end position="40"/>
    </location>
</feature>
<dbReference type="OrthoDB" id="8947034at2759"/>